<organism evidence="3 4">
    <name type="scientific">Neobacillus piezotolerans</name>
    <dbReference type="NCBI Taxonomy" id="2259171"/>
    <lineage>
        <taxon>Bacteria</taxon>
        <taxon>Bacillati</taxon>
        <taxon>Bacillota</taxon>
        <taxon>Bacilli</taxon>
        <taxon>Bacillales</taxon>
        <taxon>Bacillaceae</taxon>
        <taxon>Neobacillus</taxon>
    </lineage>
</organism>
<dbReference type="Proteomes" id="UP000257144">
    <property type="component" value="Unassembled WGS sequence"/>
</dbReference>
<evidence type="ECO:0000313" key="4">
    <source>
        <dbReference type="Proteomes" id="UP000257144"/>
    </source>
</evidence>
<reference evidence="3 4" key="1">
    <citation type="submission" date="2018-07" db="EMBL/GenBank/DDBJ databases">
        <title>Bacillus sp. YLB-04 draft genome sequence.</title>
        <authorList>
            <person name="Yu L."/>
            <person name="Tang X."/>
        </authorList>
    </citation>
    <scope>NUCLEOTIDE SEQUENCE [LARGE SCALE GENOMIC DNA]</scope>
    <source>
        <strain evidence="3 4">YLB-04</strain>
    </source>
</reference>
<feature type="region of interest" description="Disordered" evidence="1">
    <location>
        <begin position="1"/>
        <end position="20"/>
    </location>
</feature>
<protein>
    <recommendedName>
        <fullName evidence="5">DUF4367 domain-containing protein</fullName>
    </recommendedName>
</protein>
<evidence type="ECO:0008006" key="5">
    <source>
        <dbReference type="Google" id="ProtNLM"/>
    </source>
</evidence>
<feature type="compositionally biased region" description="Polar residues" evidence="1">
    <location>
        <begin position="78"/>
        <end position="90"/>
    </location>
</feature>
<sequence length="204" mass="22837">MNSQDEFRELESQLNSLPSKKLNPESFDEIHQRLMIEAEALDRRVRRGSILKKTAMGMAGAAALCMMLFLGFSMGPQTNSSESSKMSGQKNDAKVSEDRDASESAPHFNGKLVVETGDGATKEITDQTEIDNANDILVDAEWENAKMQMATPPDWKLNNRYLVWLTPSSDQLEIIVNGENKYKKLSKEDSEELYEIITGKKLGD</sequence>
<gene>
    <name evidence="3" type="ORF">DRW41_12110</name>
</gene>
<evidence type="ECO:0000256" key="1">
    <source>
        <dbReference type="SAM" id="MobiDB-lite"/>
    </source>
</evidence>
<feature type="region of interest" description="Disordered" evidence="1">
    <location>
        <begin position="78"/>
        <end position="108"/>
    </location>
</feature>
<dbReference type="RefSeq" id="WP_115452260.1">
    <property type="nucleotide sequence ID" value="NZ_QNQT01000004.1"/>
</dbReference>
<keyword evidence="2" id="KW-1133">Transmembrane helix</keyword>
<evidence type="ECO:0000256" key="2">
    <source>
        <dbReference type="SAM" id="Phobius"/>
    </source>
</evidence>
<feature type="compositionally biased region" description="Basic and acidic residues" evidence="1">
    <location>
        <begin position="1"/>
        <end position="11"/>
    </location>
</feature>
<name>A0A3D8GR35_9BACI</name>
<evidence type="ECO:0000313" key="3">
    <source>
        <dbReference type="EMBL" id="RDU36787.1"/>
    </source>
</evidence>
<keyword evidence="4" id="KW-1185">Reference proteome</keyword>
<feature type="compositionally biased region" description="Basic and acidic residues" evidence="1">
    <location>
        <begin position="91"/>
        <end position="102"/>
    </location>
</feature>
<proteinExistence type="predicted"/>
<keyword evidence="2" id="KW-0812">Transmembrane</keyword>
<dbReference type="OrthoDB" id="1911879at2"/>
<dbReference type="AlphaFoldDB" id="A0A3D8GR35"/>
<comment type="caution">
    <text evidence="3">The sequence shown here is derived from an EMBL/GenBank/DDBJ whole genome shotgun (WGS) entry which is preliminary data.</text>
</comment>
<feature type="transmembrane region" description="Helical" evidence="2">
    <location>
        <begin position="54"/>
        <end position="75"/>
    </location>
</feature>
<keyword evidence="2" id="KW-0472">Membrane</keyword>
<dbReference type="EMBL" id="QNQT01000004">
    <property type="protein sequence ID" value="RDU36787.1"/>
    <property type="molecule type" value="Genomic_DNA"/>
</dbReference>
<accession>A0A3D8GR35</accession>